<evidence type="ECO:0000256" key="5">
    <source>
        <dbReference type="ARBA" id="ARBA00023159"/>
    </source>
</evidence>
<dbReference type="InterPro" id="IPR002078">
    <property type="entry name" value="Sigma_54_int"/>
</dbReference>
<dbReference type="PROSITE" id="PS00676">
    <property type="entry name" value="SIGMA54_INTERACT_2"/>
    <property type="match status" value="1"/>
</dbReference>
<dbReference type="Gene3D" id="1.10.8.60">
    <property type="match status" value="1"/>
</dbReference>
<evidence type="ECO:0000313" key="9">
    <source>
        <dbReference type="Proteomes" id="UP001210678"/>
    </source>
</evidence>
<keyword evidence="6" id="KW-0804">Transcription</keyword>
<dbReference type="SUPFAM" id="SSF55781">
    <property type="entry name" value="GAF domain-like"/>
    <property type="match status" value="1"/>
</dbReference>
<evidence type="ECO:0000256" key="1">
    <source>
        <dbReference type="ARBA" id="ARBA00022741"/>
    </source>
</evidence>
<evidence type="ECO:0000256" key="3">
    <source>
        <dbReference type="ARBA" id="ARBA00023015"/>
    </source>
</evidence>
<dbReference type="Pfam" id="PF25601">
    <property type="entry name" value="AAA_lid_14"/>
    <property type="match status" value="1"/>
</dbReference>
<reference evidence="8 9" key="1">
    <citation type="submission" date="2023-01" db="EMBL/GenBank/DDBJ databases">
        <title>Vibrio sp. KJ40-1 sp.nov, isolated from marine algae.</title>
        <authorList>
            <person name="Butt M."/>
            <person name="Kim J.M.J."/>
            <person name="Jeon C.O.C."/>
        </authorList>
    </citation>
    <scope>NUCLEOTIDE SEQUENCE [LARGE SCALE GENOMIC DNA]</scope>
    <source>
        <strain evidence="8 9">KJ40-1</strain>
    </source>
</reference>
<dbReference type="InterPro" id="IPR003593">
    <property type="entry name" value="AAA+_ATPase"/>
</dbReference>
<protein>
    <submittedName>
        <fullName evidence="8">Sigma-54 dependent transcriptional regulator</fullName>
    </submittedName>
</protein>
<dbReference type="PANTHER" id="PTHR32071:SF117">
    <property type="entry name" value="PTS-DEPENDENT DIHYDROXYACETONE KINASE OPERON REGULATORY PROTEIN-RELATED"/>
    <property type="match status" value="1"/>
</dbReference>
<dbReference type="InterPro" id="IPR025943">
    <property type="entry name" value="Sigma_54_int_dom_ATP-bd_2"/>
</dbReference>
<dbReference type="Proteomes" id="UP001210678">
    <property type="component" value="Unassembled WGS sequence"/>
</dbReference>
<comment type="caution">
    <text evidence="8">The sequence shown here is derived from an EMBL/GenBank/DDBJ whole genome shotgun (WGS) entry which is preliminary data.</text>
</comment>
<dbReference type="SUPFAM" id="SSF46689">
    <property type="entry name" value="Homeodomain-like"/>
    <property type="match status" value="1"/>
</dbReference>
<keyword evidence="2" id="KW-0067">ATP-binding</keyword>
<feature type="domain" description="Sigma-54 factor interaction" evidence="7">
    <location>
        <begin position="197"/>
        <end position="426"/>
    </location>
</feature>
<dbReference type="Gene3D" id="3.40.50.300">
    <property type="entry name" value="P-loop containing nucleotide triphosphate hydrolases"/>
    <property type="match status" value="1"/>
</dbReference>
<proteinExistence type="predicted"/>
<dbReference type="PROSITE" id="PS00688">
    <property type="entry name" value="SIGMA54_INTERACT_3"/>
    <property type="match status" value="1"/>
</dbReference>
<name>A0ABT4YVX3_9VIBR</name>
<dbReference type="Gene3D" id="3.30.450.40">
    <property type="match status" value="1"/>
</dbReference>
<dbReference type="Pfam" id="PF00158">
    <property type="entry name" value="Sigma54_activat"/>
    <property type="match status" value="1"/>
</dbReference>
<dbReference type="PROSITE" id="PS50045">
    <property type="entry name" value="SIGMA54_INTERACT_4"/>
    <property type="match status" value="1"/>
</dbReference>
<accession>A0ABT4YVX3</accession>
<dbReference type="InterPro" id="IPR025944">
    <property type="entry name" value="Sigma_54_int_dom_CS"/>
</dbReference>
<sequence>MDKNIFYRQAIEALTGSLNIEDGLKNCIQFLQNVLPANVLSVHLWDENLCSLRILATANKNKGHLCNILIPVAEAERHIPRWETNYDIKIVNNYLDDPISELVQEHLSGIYGYQSYSHLVSRVMIGEKRICDIVLLATGSNRFTQEHATLFSTLDSPFGIAVSNSLQHLSVKEMHSKLLDEHERLKRLVEQDAQNLIIGSQSGLKGVVQKIEAVSSTNAPVLINGETGVGKDVVAKAIQLNSTRAEQAYIRVNCGAIPESLLDSELFGHEKGSFTGATERKIGRFERAHNGTIFLDEVGELSKAAQVRLLRVLQNGEIERVGSKNTINIDVRIIAATNRSLESMVEKGEFRADLYYRLCLFPIFVPPLRNRLEDIPLFVDHFIKICAEKFNIRLPEIAHGEIANLQSHYWPGNVRELVNVIERSVISCRNQEVVFSIFSDEKQQTSRQNESVSSEQEILTLAELNKRHIESVLKSTNGKIQGRDGAADILDINPHTLRSRMTKLGVSVS</sequence>
<evidence type="ECO:0000256" key="4">
    <source>
        <dbReference type="ARBA" id="ARBA00023125"/>
    </source>
</evidence>
<dbReference type="InterPro" id="IPR025662">
    <property type="entry name" value="Sigma_54_int_dom_ATP-bd_1"/>
</dbReference>
<dbReference type="Gene3D" id="1.10.10.60">
    <property type="entry name" value="Homeodomain-like"/>
    <property type="match status" value="1"/>
</dbReference>
<evidence type="ECO:0000256" key="6">
    <source>
        <dbReference type="ARBA" id="ARBA00023163"/>
    </source>
</evidence>
<keyword evidence="9" id="KW-1185">Reference proteome</keyword>
<dbReference type="InterPro" id="IPR027417">
    <property type="entry name" value="P-loop_NTPase"/>
</dbReference>
<keyword evidence="5" id="KW-0010">Activator</keyword>
<gene>
    <name evidence="8" type="ORF">PGX00_17260</name>
</gene>
<dbReference type="CDD" id="cd00009">
    <property type="entry name" value="AAA"/>
    <property type="match status" value="1"/>
</dbReference>
<dbReference type="EMBL" id="JAQLOI010000003">
    <property type="protein sequence ID" value="MDB1125301.1"/>
    <property type="molecule type" value="Genomic_DNA"/>
</dbReference>
<evidence type="ECO:0000313" key="8">
    <source>
        <dbReference type="EMBL" id="MDB1125301.1"/>
    </source>
</evidence>
<dbReference type="SMART" id="SM00382">
    <property type="entry name" value="AAA"/>
    <property type="match status" value="1"/>
</dbReference>
<evidence type="ECO:0000256" key="2">
    <source>
        <dbReference type="ARBA" id="ARBA00022840"/>
    </source>
</evidence>
<dbReference type="SUPFAM" id="SSF52540">
    <property type="entry name" value="P-loop containing nucleoside triphosphate hydrolases"/>
    <property type="match status" value="1"/>
</dbReference>
<dbReference type="InterPro" id="IPR009057">
    <property type="entry name" value="Homeodomain-like_sf"/>
</dbReference>
<dbReference type="PANTHER" id="PTHR32071">
    <property type="entry name" value="TRANSCRIPTIONAL REGULATORY PROTEIN"/>
    <property type="match status" value="1"/>
</dbReference>
<evidence type="ECO:0000259" key="7">
    <source>
        <dbReference type="PROSITE" id="PS50045"/>
    </source>
</evidence>
<dbReference type="InterPro" id="IPR058031">
    <property type="entry name" value="AAA_lid_NorR"/>
</dbReference>
<organism evidence="8 9">
    <name type="scientific">Vibrio algarum</name>
    <dbReference type="NCBI Taxonomy" id="3020714"/>
    <lineage>
        <taxon>Bacteria</taxon>
        <taxon>Pseudomonadati</taxon>
        <taxon>Pseudomonadota</taxon>
        <taxon>Gammaproteobacteria</taxon>
        <taxon>Vibrionales</taxon>
        <taxon>Vibrionaceae</taxon>
        <taxon>Vibrio</taxon>
    </lineage>
</organism>
<dbReference type="PROSITE" id="PS00675">
    <property type="entry name" value="SIGMA54_INTERACT_1"/>
    <property type="match status" value="1"/>
</dbReference>
<dbReference type="InterPro" id="IPR029016">
    <property type="entry name" value="GAF-like_dom_sf"/>
</dbReference>
<keyword evidence="3" id="KW-0805">Transcription regulation</keyword>
<dbReference type="RefSeq" id="WP_272138882.1">
    <property type="nucleotide sequence ID" value="NZ_JAQLOI010000003.1"/>
</dbReference>
<keyword evidence="1" id="KW-0547">Nucleotide-binding</keyword>
<keyword evidence="4" id="KW-0238">DNA-binding</keyword>